<dbReference type="GO" id="GO:0003677">
    <property type="term" value="F:DNA binding"/>
    <property type="evidence" value="ECO:0007669"/>
    <property type="project" value="InterPro"/>
</dbReference>
<dbReference type="InterPro" id="IPR010183">
    <property type="entry name" value="Phage_lambda_Bet"/>
</dbReference>
<comment type="caution">
    <text evidence="1">The sequence shown here is derived from an EMBL/GenBank/DDBJ whole genome shotgun (WGS) entry which is preliminary data.</text>
</comment>
<accession>A0A2S8BGE8</accession>
<reference evidence="1 2" key="1">
    <citation type="journal article" date="2017" name="Int. J. Syst. Evol. Microbiol.">
        <title>Mycobacterium talmoniae sp. nov., a slowly growing mycobacterium isolated from human respiratory samples.</title>
        <authorList>
            <person name="Davidson R.M."/>
            <person name="DeGroote M.A."/>
            <person name="Marola J.L."/>
            <person name="Buss S."/>
            <person name="Jones V."/>
            <person name="McNeil M.R."/>
            <person name="Freifeld A.G."/>
            <person name="Elaine Epperson L."/>
            <person name="Hasan N.A."/>
            <person name="Jackson M."/>
            <person name="Iwen P.C."/>
            <person name="Salfinger M."/>
            <person name="Strong M."/>
        </authorList>
    </citation>
    <scope>NUCLEOTIDE SEQUENCE [LARGE SCALE GENOMIC DNA]</scope>
    <source>
        <strain evidence="1 2">ATCC BAA-2683</strain>
    </source>
</reference>
<organism evidence="1 2">
    <name type="scientific">Mycobacterium talmoniae</name>
    <dbReference type="NCBI Taxonomy" id="1858794"/>
    <lineage>
        <taxon>Bacteria</taxon>
        <taxon>Bacillati</taxon>
        <taxon>Actinomycetota</taxon>
        <taxon>Actinomycetes</taxon>
        <taxon>Mycobacteriales</taxon>
        <taxon>Mycobacteriaceae</taxon>
        <taxon>Mycobacterium</taxon>
    </lineage>
</organism>
<dbReference type="EMBL" id="PPEA01000601">
    <property type="protein sequence ID" value="PQM45699.1"/>
    <property type="molecule type" value="Genomic_DNA"/>
</dbReference>
<evidence type="ECO:0000313" key="2">
    <source>
        <dbReference type="Proteomes" id="UP000238296"/>
    </source>
</evidence>
<dbReference type="InterPro" id="IPR018330">
    <property type="entry name" value="RecT_fam"/>
</dbReference>
<dbReference type="Proteomes" id="UP000238296">
    <property type="component" value="Unassembled WGS sequence"/>
</dbReference>
<sequence>MTELALTDQANTDLMLTGSQTAFTDNQVALLRQVGIEDATPADLDLFFHICRRTGLDPFARQIYMIGRDTKINVRVQLPNGNSRVEEQRVTKFTIQTGIDGYRLIGNRAARAAGQLVSHDDPKWAGKDGVWRDFWPKADGTPVAAKYTIRVDGAPYTAVCMFDEYAQSSSKGELTSMWKKMPANQLAKCAEAQAWRKAYPADFSGLILEGTDHGQVIDSDGAPARVRSERVGRGVGALRQLAQPAAEAEPVQDPAEAEPTWREKWLTRLVTCSTRVIAKTPPTGCWWSPRSPRRRRC</sequence>
<dbReference type="NCBIfam" id="TIGR01913">
    <property type="entry name" value="bet_lambda"/>
    <property type="match status" value="1"/>
</dbReference>
<dbReference type="Pfam" id="PF03837">
    <property type="entry name" value="RecT"/>
    <property type="match status" value="1"/>
</dbReference>
<dbReference type="AlphaFoldDB" id="A0A2S8BGE8"/>
<evidence type="ECO:0000313" key="1">
    <source>
        <dbReference type="EMBL" id="PQM45699.1"/>
    </source>
</evidence>
<evidence type="ECO:0008006" key="3">
    <source>
        <dbReference type="Google" id="ProtNLM"/>
    </source>
</evidence>
<proteinExistence type="predicted"/>
<gene>
    <name evidence="1" type="ORF">C1Y40_04143</name>
</gene>
<protein>
    <recommendedName>
        <fullName evidence="3">Phage recombination protein Bet</fullName>
    </recommendedName>
</protein>
<dbReference type="GO" id="GO:0006310">
    <property type="term" value="P:DNA recombination"/>
    <property type="evidence" value="ECO:0007669"/>
    <property type="project" value="InterPro"/>
</dbReference>
<name>A0A2S8BGE8_9MYCO</name>